<accession>A0A7S4NFH7</accession>
<reference evidence="1" key="1">
    <citation type="submission" date="2021-01" db="EMBL/GenBank/DDBJ databases">
        <authorList>
            <person name="Corre E."/>
            <person name="Pelletier E."/>
            <person name="Niang G."/>
            <person name="Scheremetjew M."/>
            <person name="Finn R."/>
            <person name="Kale V."/>
            <person name="Holt S."/>
            <person name="Cochrane G."/>
            <person name="Meng A."/>
            <person name="Brown T."/>
            <person name="Cohen L."/>
        </authorList>
    </citation>
    <scope>NUCLEOTIDE SEQUENCE</scope>
    <source>
        <strain evidence="1">CCMP 2712</strain>
    </source>
</reference>
<proteinExistence type="predicted"/>
<evidence type="ECO:0000313" key="1">
    <source>
        <dbReference type="EMBL" id="CAE2283780.1"/>
    </source>
</evidence>
<organism evidence="1">
    <name type="scientific">Guillardia theta</name>
    <name type="common">Cryptophyte</name>
    <name type="synonym">Cryptomonas phi</name>
    <dbReference type="NCBI Taxonomy" id="55529"/>
    <lineage>
        <taxon>Eukaryota</taxon>
        <taxon>Cryptophyceae</taxon>
        <taxon>Pyrenomonadales</taxon>
        <taxon>Geminigeraceae</taxon>
        <taxon>Guillardia</taxon>
    </lineage>
</organism>
<sequence length="143" mass="16356">MQETCMEIDRWHSSAGGTETFLLPLESFSAQNYNDLLHWFRIKNCTYNQVLHFHKNSSYRPDNQKPQNVLKGDPGLRGTQHELVREAISPACCCQSLTIIVANNDDKNRSISSRINAMRSKYPSTSVIVEGNPNFPRTERNLD</sequence>
<name>A0A7S4NFH7_GUITH</name>
<dbReference type="AlphaFoldDB" id="A0A7S4NFH7"/>
<dbReference type="EMBL" id="HBKN01012292">
    <property type="protein sequence ID" value="CAE2283780.1"/>
    <property type="molecule type" value="Transcribed_RNA"/>
</dbReference>
<protein>
    <submittedName>
        <fullName evidence="1">Uncharacterized protein</fullName>
    </submittedName>
</protein>
<gene>
    <name evidence="1" type="ORF">GTHE00462_LOCUS9618</name>
</gene>